<reference evidence="2 3" key="1">
    <citation type="submission" date="2024-04" db="EMBL/GenBank/DDBJ databases">
        <title>Isolation of an actinomycete strain from pig manure.</title>
        <authorList>
            <person name="Gong T."/>
            <person name="Yu Z."/>
            <person name="An M."/>
            <person name="Wei C."/>
            <person name="Yang W."/>
            <person name="Liu L."/>
        </authorList>
    </citation>
    <scope>NUCLEOTIDE SEQUENCE [LARGE SCALE GENOMIC DNA]</scope>
    <source>
        <strain evidence="2 3">ZF39</strain>
    </source>
</reference>
<evidence type="ECO:0000313" key="3">
    <source>
        <dbReference type="Proteomes" id="UP001442841"/>
    </source>
</evidence>
<dbReference type="RefSeq" id="WP_425307379.1">
    <property type="nucleotide sequence ID" value="NZ_CP154795.1"/>
</dbReference>
<organism evidence="2 3">
    <name type="scientific">Ammonicoccus fulvus</name>
    <dbReference type="NCBI Taxonomy" id="3138240"/>
    <lineage>
        <taxon>Bacteria</taxon>
        <taxon>Bacillati</taxon>
        <taxon>Actinomycetota</taxon>
        <taxon>Actinomycetes</taxon>
        <taxon>Propionibacteriales</taxon>
        <taxon>Propionibacteriaceae</taxon>
        <taxon>Ammonicoccus</taxon>
    </lineage>
</organism>
<evidence type="ECO:0000259" key="1">
    <source>
        <dbReference type="Pfam" id="PF02627"/>
    </source>
</evidence>
<dbReference type="Gene3D" id="1.20.1290.10">
    <property type="entry name" value="AhpD-like"/>
    <property type="match status" value="1"/>
</dbReference>
<dbReference type="InterPro" id="IPR003779">
    <property type="entry name" value="CMD-like"/>
</dbReference>
<gene>
    <name evidence="2" type="ORF">AADG42_01000</name>
</gene>
<dbReference type="PANTHER" id="PTHR34846">
    <property type="entry name" value="4-CARBOXYMUCONOLACTONE DECARBOXYLASE FAMILY PROTEIN (AFU_ORTHOLOGUE AFUA_6G11590)"/>
    <property type="match status" value="1"/>
</dbReference>
<sequence length="185" mass="20698">MARIPLDAPPTLLNRFARWCVRRTYGRDLQPAEAAMHNTRVATSYVVQEILVARWNRLDPNLKALAVMAAAQRLNCPWCLDFGFWEFYSKGTPVAKLEAVAGWRTSDIFSDDERAVMAYAEAMTGDIATEVTDDMVANLADRFGHEALVELTMMVAVENLRSRFNSALGLTPQGFKDLCPITRPA</sequence>
<name>A0ABZ3FMF5_9ACTN</name>
<dbReference type="InterPro" id="IPR029032">
    <property type="entry name" value="AhpD-like"/>
</dbReference>
<dbReference type="SUPFAM" id="SSF69118">
    <property type="entry name" value="AhpD-like"/>
    <property type="match status" value="1"/>
</dbReference>
<feature type="domain" description="Carboxymuconolactone decarboxylase-like" evidence="1">
    <location>
        <begin position="53"/>
        <end position="122"/>
    </location>
</feature>
<proteinExistence type="predicted"/>
<evidence type="ECO:0000313" key="2">
    <source>
        <dbReference type="EMBL" id="XAN05944.1"/>
    </source>
</evidence>
<dbReference type="EMBL" id="CP154795">
    <property type="protein sequence ID" value="XAN05944.1"/>
    <property type="molecule type" value="Genomic_DNA"/>
</dbReference>
<dbReference type="Pfam" id="PF02627">
    <property type="entry name" value="CMD"/>
    <property type="match status" value="1"/>
</dbReference>
<dbReference type="Proteomes" id="UP001442841">
    <property type="component" value="Chromosome"/>
</dbReference>
<dbReference type="PANTHER" id="PTHR34846:SF10">
    <property type="entry name" value="CYTOPLASMIC PROTEIN"/>
    <property type="match status" value="1"/>
</dbReference>
<accession>A0ABZ3FMF5</accession>
<protein>
    <submittedName>
        <fullName evidence="2">Carboxymuconolactone decarboxylase family protein</fullName>
    </submittedName>
</protein>
<keyword evidence="3" id="KW-1185">Reference proteome</keyword>